<gene>
    <name evidence="2" type="ORF">LCGC14_2663790</name>
</gene>
<accession>A0A0F8ZR36</accession>
<reference evidence="2" key="1">
    <citation type="journal article" date="2015" name="Nature">
        <title>Complex archaea that bridge the gap between prokaryotes and eukaryotes.</title>
        <authorList>
            <person name="Spang A."/>
            <person name="Saw J.H."/>
            <person name="Jorgensen S.L."/>
            <person name="Zaremba-Niedzwiedzka K."/>
            <person name="Martijn J."/>
            <person name="Lind A.E."/>
            <person name="van Eijk R."/>
            <person name="Schleper C."/>
            <person name="Guy L."/>
            <person name="Ettema T.J."/>
        </authorList>
    </citation>
    <scope>NUCLEOTIDE SEQUENCE</scope>
</reference>
<sequence length="90" mass="9575">MQPGPPIKGWRDILLVPMIIRAPSDGVTISLLAELTDQDVLTVVMSINLAMFIGADQGFTFGLFAGAAAGIGWVAMIGVMYLYEGCVMKV</sequence>
<dbReference type="AlphaFoldDB" id="A0A0F8ZR36"/>
<keyword evidence="1" id="KW-1133">Transmembrane helix</keyword>
<evidence type="ECO:0000256" key="1">
    <source>
        <dbReference type="SAM" id="Phobius"/>
    </source>
</evidence>
<organism evidence="2">
    <name type="scientific">marine sediment metagenome</name>
    <dbReference type="NCBI Taxonomy" id="412755"/>
    <lineage>
        <taxon>unclassified sequences</taxon>
        <taxon>metagenomes</taxon>
        <taxon>ecological metagenomes</taxon>
    </lineage>
</organism>
<name>A0A0F8ZR36_9ZZZZ</name>
<protein>
    <submittedName>
        <fullName evidence="2">Uncharacterized protein</fullName>
    </submittedName>
</protein>
<feature type="transmembrane region" description="Helical" evidence="1">
    <location>
        <begin position="59"/>
        <end position="83"/>
    </location>
</feature>
<keyword evidence="1" id="KW-0472">Membrane</keyword>
<evidence type="ECO:0000313" key="2">
    <source>
        <dbReference type="EMBL" id="KKK96333.1"/>
    </source>
</evidence>
<keyword evidence="1" id="KW-0812">Transmembrane</keyword>
<dbReference type="EMBL" id="LAZR01046532">
    <property type="protein sequence ID" value="KKK96333.1"/>
    <property type="molecule type" value="Genomic_DNA"/>
</dbReference>
<proteinExistence type="predicted"/>
<comment type="caution">
    <text evidence="2">The sequence shown here is derived from an EMBL/GenBank/DDBJ whole genome shotgun (WGS) entry which is preliminary data.</text>
</comment>